<evidence type="ECO:0000256" key="11">
    <source>
        <dbReference type="SAM" id="Phobius"/>
    </source>
</evidence>
<sequence>MRLRSGKRRKTDDRPEAPAAPPGLAVELRGVRRQYGRGAGAVHALAGVDLALPRGTFTAVMGPSGSGKSTFLQCAAGLDRPSAGSVRLGGTEITGMSENELTALRRSRLGFVFQAFNLLPSLTVEQNVLLPLRLAGRRQDGRRAAEVLAQVGLADKARRRPGELSGGQQQRVAVARALVTAPDVVFADEPTGALDTGTAAEVLGLLRHAVDTLGATVVMVTHDPVAAAWADRVLFLADGAFADGLERGSAERIAARMTVLAGRTGATAGGRGMRSFAPNGLARAAVRFKPASFVGTFVALMMSALIVTACGVLLETGVRASVPPERYAKAPVVAAADQSARLVADTVDGLEETAYPLPDTARLDADLAAKAARAPGAAAAVPDFTFPVRQGDGALTGHGWGAHAFTGAALSAGAAPGAGEVVLETAAARTAKTGVGDTVTLETAAGRAEFRVSGLAGAGAGDTAAAGGTATAWFADAEAPVLAGHPGRADAIAVLADDGVDPDTLAAAVEKSLAGSGARVLTGDDRGEVEDHRLAYAKETLFALGGSFGGIATLVAVLTAAGTVALSVGQRGREFALLRAVGATPRQIRRAVAAEALLVAPLAGLLGSLPGIGLASWWFGQLKDRGAVPEAVDLHLSGFPLLAAVGLGLLTALVAGWTAGRRPARIKPGRALAEAAVERLRPGVVRIALGLGAVVGGSVLAGVAASAGGADAANASLGVVMLLMLAVALLGPLLARLCAALFGLLLRGGGAPASLAAANSRANARRTASAITPIVLAVAFASTLVFLHTSESHVAAAQLRDGLTADHVVTHPAGLPADAADRAARAPGVDAAVGLLDTQVLVPVEGGGETSLQGAAAQGVSGPGARLAEVQDLDVRSGSLDRVGAGRVAIDGTLATAAKVEVGDELPLYLPDGTRARPEVVAVYGRGLGLPAVTMDRASLAGHLTSEFDSTLLVRGGDAGSLAALGEVTDASDHVLARNADRELGAWANYTMAAVLGGFAAVAAVNTLVMTVLDRRRELAVLRLVGSTRRQVLRMLGWESLLVSAAGVALGTAIAMITLTPMTLGLTGEPPHVPPLLYGSFAAAGVGLALLAVTLPARAALRRRP</sequence>
<dbReference type="PANTHER" id="PTHR24220:SF685">
    <property type="entry name" value="ABC TRANSPORTER RELATED"/>
    <property type="match status" value="1"/>
</dbReference>
<protein>
    <recommendedName>
        <fullName evidence="12">ABC transporter domain-containing protein</fullName>
    </recommendedName>
</protein>
<feature type="transmembrane region" description="Helical" evidence="11">
    <location>
        <begin position="596"/>
        <end position="619"/>
    </location>
</feature>
<evidence type="ECO:0000256" key="2">
    <source>
        <dbReference type="ARBA" id="ARBA00022448"/>
    </source>
</evidence>
<gene>
    <name evidence="13" type="ORF">GCM10019016_139840</name>
</gene>
<dbReference type="SMART" id="SM00382">
    <property type="entry name" value="AAA"/>
    <property type="match status" value="1"/>
</dbReference>
<feature type="transmembrane region" description="Helical" evidence="11">
    <location>
        <begin position="687"/>
        <end position="707"/>
    </location>
</feature>
<feature type="transmembrane region" description="Helical" evidence="11">
    <location>
        <begin position="639"/>
        <end position="660"/>
    </location>
</feature>
<feature type="transmembrane region" description="Helical" evidence="11">
    <location>
        <begin position="541"/>
        <end position="569"/>
    </location>
</feature>
<evidence type="ECO:0000256" key="1">
    <source>
        <dbReference type="ARBA" id="ARBA00004429"/>
    </source>
</evidence>
<proteinExistence type="inferred from homology"/>
<evidence type="ECO:0000256" key="3">
    <source>
        <dbReference type="ARBA" id="ARBA00022475"/>
    </source>
</evidence>
<keyword evidence="5" id="KW-0547">Nucleotide-binding</keyword>
<dbReference type="InterPro" id="IPR027417">
    <property type="entry name" value="P-loop_NTPase"/>
</dbReference>
<dbReference type="InterPro" id="IPR017871">
    <property type="entry name" value="ABC_transporter-like_CS"/>
</dbReference>
<accession>A0ABP6UK60</accession>
<evidence type="ECO:0000259" key="12">
    <source>
        <dbReference type="PROSITE" id="PS50893"/>
    </source>
</evidence>
<dbReference type="PANTHER" id="PTHR24220">
    <property type="entry name" value="IMPORT ATP-BINDING PROTEIN"/>
    <property type="match status" value="1"/>
</dbReference>
<evidence type="ECO:0000256" key="7">
    <source>
        <dbReference type="ARBA" id="ARBA00022989"/>
    </source>
</evidence>
<organism evidence="13 14">
    <name type="scientific">Streptomyces prasinosporus</name>
    <dbReference type="NCBI Taxonomy" id="68256"/>
    <lineage>
        <taxon>Bacteria</taxon>
        <taxon>Bacillati</taxon>
        <taxon>Actinomycetota</taxon>
        <taxon>Actinomycetes</taxon>
        <taxon>Kitasatosporales</taxon>
        <taxon>Streptomycetaceae</taxon>
        <taxon>Streptomyces</taxon>
        <taxon>Streptomyces albogriseolus group</taxon>
    </lineage>
</organism>
<name>A0ABP6UK60_9ACTN</name>
<feature type="transmembrane region" description="Helical" evidence="11">
    <location>
        <begin position="767"/>
        <end position="787"/>
    </location>
</feature>
<feature type="transmembrane region" description="Helical" evidence="11">
    <location>
        <begin position="719"/>
        <end position="746"/>
    </location>
</feature>
<dbReference type="Pfam" id="PF02687">
    <property type="entry name" value="FtsX"/>
    <property type="match status" value="2"/>
</dbReference>
<evidence type="ECO:0000313" key="14">
    <source>
        <dbReference type="Proteomes" id="UP001501455"/>
    </source>
</evidence>
<dbReference type="Pfam" id="PF00005">
    <property type="entry name" value="ABC_tran"/>
    <property type="match status" value="1"/>
</dbReference>
<keyword evidence="14" id="KW-1185">Reference proteome</keyword>
<reference evidence="14" key="1">
    <citation type="journal article" date="2019" name="Int. J. Syst. Evol. Microbiol.">
        <title>The Global Catalogue of Microorganisms (GCM) 10K type strain sequencing project: providing services to taxonomists for standard genome sequencing and annotation.</title>
        <authorList>
            <consortium name="The Broad Institute Genomics Platform"/>
            <consortium name="The Broad Institute Genome Sequencing Center for Infectious Disease"/>
            <person name="Wu L."/>
            <person name="Ma J."/>
        </authorList>
    </citation>
    <scope>NUCLEOTIDE SEQUENCE [LARGE SCALE GENOMIC DNA]</scope>
    <source>
        <strain evidence="14">JCM 4816</strain>
    </source>
</reference>
<keyword evidence="6" id="KW-0067">ATP-binding</keyword>
<feature type="transmembrane region" description="Helical" evidence="11">
    <location>
        <begin position="1077"/>
        <end position="1101"/>
    </location>
</feature>
<keyword evidence="3" id="KW-1003">Cell membrane</keyword>
<dbReference type="Proteomes" id="UP001501455">
    <property type="component" value="Unassembled WGS sequence"/>
</dbReference>
<keyword evidence="7 11" id="KW-1133">Transmembrane helix</keyword>
<dbReference type="CDD" id="cd03255">
    <property type="entry name" value="ABC_MJ0796_LolCDE_FtsE"/>
    <property type="match status" value="1"/>
</dbReference>
<dbReference type="InterPro" id="IPR003838">
    <property type="entry name" value="ABC3_permease_C"/>
</dbReference>
<evidence type="ECO:0000256" key="8">
    <source>
        <dbReference type="ARBA" id="ARBA00023136"/>
    </source>
</evidence>
<feature type="domain" description="ABC transporter" evidence="12">
    <location>
        <begin position="26"/>
        <end position="263"/>
    </location>
</feature>
<dbReference type="SUPFAM" id="SSF52540">
    <property type="entry name" value="P-loop containing nucleoside triphosphate hydrolases"/>
    <property type="match status" value="1"/>
</dbReference>
<dbReference type="Gene3D" id="3.40.50.300">
    <property type="entry name" value="P-loop containing nucleotide triphosphate hydrolases"/>
    <property type="match status" value="1"/>
</dbReference>
<dbReference type="InterPro" id="IPR003593">
    <property type="entry name" value="AAA+_ATPase"/>
</dbReference>
<evidence type="ECO:0000313" key="13">
    <source>
        <dbReference type="EMBL" id="GAA3506869.1"/>
    </source>
</evidence>
<keyword evidence="8 11" id="KW-0472">Membrane</keyword>
<dbReference type="InterPro" id="IPR017911">
    <property type="entry name" value="MacB-like_ATP-bd"/>
</dbReference>
<evidence type="ECO:0000256" key="6">
    <source>
        <dbReference type="ARBA" id="ARBA00022840"/>
    </source>
</evidence>
<keyword evidence="2" id="KW-0813">Transport</keyword>
<feature type="transmembrane region" description="Helical" evidence="11">
    <location>
        <begin position="1035"/>
        <end position="1057"/>
    </location>
</feature>
<dbReference type="PROSITE" id="PS50893">
    <property type="entry name" value="ABC_TRANSPORTER_2"/>
    <property type="match status" value="1"/>
</dbReference>
<comment type="subcellular location">
    <subcellularLocation>
        <location evidence="1">Cell inner membrane</location>
        <topology evidence="1">Multi-pass membrane protein</topology>
    </subcellularLocation>
</comment>
<feature type="transmembrane region" description="Helical" evidence="11">
    <location>
        <begin position="987"/>
        <end position="1014"/>
    </location>
</feature>
<feature type="region of interest" description="Disordered" evidence="10">
    <location>
        <begin position="1"/>
        <end position="22"/>
    </location>
</feature>
<dbReference type="InterPro" id="IPR003439">
    <property type="entry name" value="ABC_transporter-like_ATP-bd"/>
</dbReference>
<comment type="similarity">
    <text evidence="9">Belongs to the ABC transporter superfamily. Macrolide exporter (TC 3.A.1.122) family.</text>
</comment>
<evidence type="ECO:0000256" key="10">
    <source>
        <dbReference type="SAM" id="MobiDB-lite"/>
    </source>
</evidence>
<dbReference type="PROSITE" id="PS00211">
    <property type="entry name" value="ABC_TRANSPORTER_1"/>
    <property type="match status" value="1"/>
</dbReference>
<evidence type="ECO:0000256" key="4">
    <source>
        <dbReference type="ARBA" id="ARBA00022692"/>
    </source>
</evidence>
<evidence type="ECO:0000256" key="5">
    <source>
        <dbReference type="ARBA" id="ARBA00022741"/>
    </source>
</evidence>
<keyword evidence="4 11" id="KW-0812">Transmembrane</keyword>
<evidence type="ECO:0000256" key="9">
    <source>
        <dbReference type="ARBA" id="ARBA00038388"/>
    </source>
</evidence>
<dbReference type="InterPro" id="IPR015854">
    <property type="entry name" value="ABC_transpr_LolD-like"/>
</dbReference>
<feature type="transmembrane region" description="Helical" evidence="11">
    <location>
        <begin position="293"/>
        <end position="314"/>
    </location>
</feature>
<comment type="caution">
    <text evidence="13">The sequence shown here is derived from an EMBL/GenBank/DDBJ whole genome shotgun (WGS) entry which is preliminary data.</text>
</comment>
<dbReference type="EMBL" id="BAAAXF010000096">
    <property type="protein sequence ID" value="GAA3506869.1"/>
    <property type="molecule type" value="Genomic_DNA"/>
</dbReference>